<dbReference type="AlphaFoldDB" id="A0A482XGL7"/>
<gene>
    <name evidence="2" type="ORF">LSTR_LSTR007128</name>
</gene>
<dbReference type="Proteomes" id="UP000291343">
    <property type="component" value="Unassembled WGS sequence"/>
</dbReference>
<sequence>MQVCCRACGDILTYEKNDTNPLVRHIRAKHPEKNLVCLPAVYSDQNARNSKDKGHKGKSTRKKKNGDQNDPEADTDDPQKKSSNLNFIGTKYKYTVKYYGHNAGLSTSSHFYCVAEMSTNYFARNVRRKLVHRIKAGRKAAGSNRLALALVIIKLIKNNRIGYSAAAAIFWLAVKSVWEMFGGVAAVGQGMYSYFPLKEPIKRQI</sequence>
<evidence type="ECO:0000313" key="2">
    <source>
        <dbReference type="EMBL" id="RZF45165.1"/>
    </source>
</evidence>
<dbReference type="EMBL" id="QKKF02009718">
    <property type="protein sequence ID" value="RZF45165.1"/>
    <property type="molecule type" value="Genomic_DNA"/>
</dbReference>
<keyword evidence="3" id="KW-1185">Reference proteome</keyword>
<accession>A0A482XGL7</accession>
<proteinExistence type="predicted"/>
<feature type="region of interest" description="Disordered" evidence="1">
    <location>
        <begin position="46"/>
        <end position="82"/>
    </location>
</feature>
<name>A0A482XGL7_LAOST</name>
<comment type="caution">
    <text evidence="2">The sequence shown here is derived from an EMBL/GenBank/DDBJ whole genome shotgun (WGS) entry which is preliminary data.</text>
</comment>
<evidence type="ECO:0008006" key="4">
    <source>
        <dbReference type="Google" id="ProtNLM"/>
    </source>
</evidence>
<evidence type="ECO:0000313" key="3">
    <source>
        <dbReference type="Proteomes" id="UP000291343"/>
    </source>
</evidence>
<reference evidence="2 3" key="1">
    <citation type="journal article" date="2017" name="Gigascience">
        <title>Genome sequence of the small brown planthopper, Laodelphax striatellus.</title>
        <authorList>
            <person name="Zhu J."/>
            <person name="Jiang F."/>
            <person name="Wang X."/>
            <person name="Yang P."/>
            <person name="Bao Y."/>
            <person name="Zhao W."/>
            <person name="Wang W."/>
            <person name="Lu H."/>
            <person name="Wang Q."/>
            <person name="Cui N."/>
            <person name="Li J."/>
            <person name="Chen X."/>
            <person name="Luo L."/>
            <person name="Yu J."/>
            <person name="Kang L."/>
            <person name="Cui F."/>
        </authorList>
    </citation>
    <scope>NUCLEOTIDE SEQUENCE [LARGE SCALE GENOMIC DNA]</scope>
    <source>
        <strain evidence="2">Lst14</strain>
    </source>
</reference>
<evidence type="ECO:0000256" key="1">
    <source>
        <dbReference type="SAM" id="MobiDB-lite"/>
    </source>
</evidence>
<dbReference type="InParanoid" id="A0A482XGL7"/>
<organism evidence="2 3">
    <name type="scientific">Laodelphax striatellus</name>
    <name type="common">Small brown planthopper</name>
    <name type="synonym">Delphax striatella</name>
    <dbReference type="NCBI Taxonomy" id="195883"/>
    <lineage>
        <taxon>Eukaryota</taxon>
        <taxon>Metazoa</taxon>
        <taxon>Ecdysozoa</taxon>
        <taxon>Arthropoda</taxon>
        <taxon>Hexapoda</taxon>
        <taxon>Insecta</taxon>
        <taxon>Pterygota</taxon>
        <taxon>Neoptera</taxon>
        <taxon>Paraneoptera</taxon>
        <taxon>Hemiptera</taxon>
        <taxon>Auchenorrhyncha</taxon>
        <taxon>Fulgoroidea</taxon>
        <taxon>Delphacidae</taxon>
        <taxon>Criomorphinae</taxon>
        <taxon>Laodelphax</taxon>
    </lineage>
</organism>
<protein>
    <recommendedName>
        <fullName evidence="4">BED-type domain-containing protein</fullName>
    </recommendedName>
</protein>
<feature type="compositionally biased region" description="Basic residues" evidence="1">
    <location>
        <begin position="53"/>
        <end position="64"/>
    </location>
</feature>